<evidence type="ECO:0000313" key="1">
    <source>
        <dbReference type="EMBL" id="MBT9293114.1"/>
    </source>
</evidence>
<evidence type="ECO:0000313" key="2">
    <source>
        <dbReference type="Proteomes" id="UP000766595"/>
    </source>
</evidence>
<comment type="caution">
    <text evidence="1">The sequence shown here is derived from an EMBL/GenBank/DDBJ whole genome shotgun (WGS) entry which is preliminary data.</text>
</comment>
<sequence>MTTQRYLVSLLVGRELTRVVDAHTPELAEEIATFLFREFGAKQFDADDEDIVDISSKDISVAPEGGQ</sequence>
<dbReference type="RefSeq" id="WP_261971612.1">
    <property type="nucleotide sequence ID" value="NZ_JAHHZF010000020.1"/>
</dbReference>
<dbReference type="EMBL" id="JAHHZF010000020">
    <property type="protein sequence ID" value="MBT9293114.1"/>
    <property type="molecule type" value="Genomic_DNA"/>
</dbReference>
<dbReference type="Proteomes" id="UP000766595">
    <property type="component" value="Unassembled WGS sequence"/>
</dbReference>
<name>A0A947DD50_9HYPH</name>
<organism evidence="1 2">
    <name type="scientific">Prosthecodimorpha staleyi</name>
    <dbReference type="NCBI Taxonomy" id="2840188"/>
    <lineage>
        <taxon>Bacteria</taxon>
        <taxon>Pseudomonadati</taxon>
        <taxon>Pseudomonadota</taxon>
        <taxon>Alphaproteobacteria</taxon>
        <taxon>Hyphomicrobiales</taxon>
        <taxon>Ancalomicrobiaceae</taxon>
        <taxon>Prosthecodimorpha</taxon>
    </lineage>
</organism>
<proteinExistence type="predicted"/>
<dbReference type="AlphaFoldDB" id="A0A947DD50"/>
<accession>A0A947DD50</accession>
<protein>
    <submittedName>
        <fullName evidence="1">Uncharacterized protein</fullName>
    </submittedName>
</protein>
<gene>
    <name evidence="1" type="ORF">KL771_26875</name>
</gene>
<keyword evidence="2" id="KW-1185">Reference proteome</keyword>
<reference evidence="1 2" key="1">
    <citation type="submission" date="2021-06" db="EMBL/GenBank/DDBJ databases">
        <authorList>
            <person name="Grouzdev D.S."/>
            <person name="Koziaeva V."/>
        </authorList>
    </citation>
    <scope>NUCLEOTIDE SEQUENCE [LARGE SCALE GENOMIC DNA]</scope>
    <source>
        <strain evidence="1 2">22</strain>
    </source>
</reference>